<sequence length="70" mass="7354">MDASQTELFSGPAPATSAHIHGHGHVHGADSPHPMQPPPWSILRMTLGARLLAAGAISVVLWAIVLLAMR</sequence>
<evidence type="ECO:0000256" key="2">
    <source>
        <dbReference type="SAM" id="Phobius"/>
    </source>
</evidence>
<protein>
    <submittedName>
        <fullName evidence="3">Uncharacterized protein</fullName>
    </submittedName>
</protein>
<reference evidence="3 4" key="1">
    <citation type="submission" date="2018-09" db="EMBL/GenBank/DDBJ databases">
        <title>Draft genome sequence of Rhodopseudomonas palustris 2.1.18.</title>
        <authorList>
            <person name="Robertson S.L."/>
            <person name="Meyer T.E."/>
            <person name="Kyndt J.A."/>
        </authorList>
    </citation>
    <scope>NUCLEOTIDE SEQUENCE [LARGE SCALE GENOMIC DNA]</scope>
    <source>
        <strain evidence="3 4">2.1.18</strain>
    </source>
</reference>
<dbReference type="Proteomes" id="UP000285523">
    <property type="component" value="Unassembled WGS sequence"/>
</dbReference>
<accession>A0A418V343</accession>
<dbReference type="AlphaFoldDB" id="A0A418V343"/>
<proteinExistence type="predicted"/>
<gene>
    <name evidence="3" type="ORF">D4Q52_16980</name>
</gene>
<dbReference type="EMBL" id="QYYD01000017">
    <property type="protein sequence ID" value="RJF70499.1"/>
    <property type="molecule type" value="Genomic_DNA"/>
</dbReference>
<evidence type="ECO:0000256" key="1">
    <source>
        <dbReference type="SAM" id="MobiDB-lite"/>
    </source>
</evidence>
<name>A0A418V343_RHOPL</name>
<keyword evidence="2" id="KW-1133">Transmembrane helix</keyword>
<keyword evidence="2" id="KW-0472">Membrane</keyword>
<feature type="region of interest" description="Disordered" evidence="1">
    <location>
        <begin position="1"/>
        <end position="37"/>
    </location>
</feature>
<feature type="transmembrane region" description="Helical" evidence="2">
    <location>
        <begin position="47"/>
        <end position="69"/>
    </location>
</feature>
<dbReference type="OrthoDB" id="8266230at2"/>
<comment type="caution">
    <text evidence="3">The sequence shown here is derived from an EMBL/GenBank/DDBJ whole genome shotgun (WGS) entry which is preliminary data.</text>
</comment>
<evidence type="ECO:0000313" key="4">
    <source>
        <dbReference type="Proteomes" id="UP000285523"/>
    </source>
</evidence>
<keyword evidence="2" id="KW-0812">Transmembrane</keyword>
<organism evidence="3 4">
    <name type="scientific">Rhodopseudomonas palustris</name>
    <dbReference type="NCBI Taxonomy" id="1076"/>
    <lineage>
        <taxon>Bacteria</taxon>
        <taxon>Pseudomonadati</taxon>
        <taxon>Pseudomonadota</taxon>
        <taxon>Alphaproteobacteria</taxon>
        <taxon>Hyphomicrobiales</taxon>
        <taxon>Nitrobacteraceae</taxon>
        <taxon>Rhodopseudomonas</taxon>
    </lineage>
</organism>
<evidence type="ECO:0000313" key="3">
    <source>
        <dbReference type="EMBL" id="RJF70499.1"/>
    </source>
</evidence>